<comment type="similarity">
    <text evidence="2">Belongs to the asparagine synthetase family.</text>
</comment>
<proteinExistence type="inferred from homology"/>
<keyword evidence="5 9" id="KW-0067">ATP-binding</keyword>
<dbReference type="Pfam" id="PF13537">
    <property type="entry name" value="GATase_7"/>
    <property type="match status" value="1"/>
</dbReference>
<evidence type="ECO:0000256" key="8">
    <source>
        <dbReference type="PIRSR" id="PIRSR001589-1"/>
    </source>
</evidence>
<dbReference type="SUPFAM" id="SSF52402">
    <property type="entry name" value="Adenine nucleotide alpha hydrolases-like"/>
    <property type="match status" value="1"/>
</dbReference>
<evidence type="ECO:0000256" key="10">
    <source>
        <dbReference type="PIRSR" id="PIRSR001589-3"/>
    </source>
</evidence>
<dbReference type="Gene3D" id="3.60.20.10">
    <property type="entry name" value="Glutamine Phosphoribosylpyrophosphate, subunit 1, domain 1"/>
    <property type="match status" value="1"/>
</dbReference>
<evidence type="ECO:0000256" key="1">
    <source>
        <dbReference type="ARBA" id="ARBA00005187"/>
    </source>
</evidence>
<accession>A0A9D5Q5B9</accession>
<dbReference type="GO" id="GO:0005829">
    <property type="term" value="C:cytosol"/>
    <property type="evidence" value="ECO:0007669"/>
    <property type="project" value="TreeGrafter"/>
</dbReference>
<dbReference type="InterPro" id="IPR029055">
    <property type="entry name" value="Ntn_hydrolases_N"/>
</dbReference>
<comment type="pathway">
    <text evidence="1">Amino-acid biosynthesis; L-asparagine biosynthesis; L-asparagine from L-aspartate (L-Gln route): step 1/1.</text>
</comment>
<dbReference type="CDD" id="cd01991">
    <property type="entry name" value="Asn_synthase_B_C"/>
    <property type="match status" value="1"/>
</dbReference>
<dbReference type="PANTHER" id="PTHR43284">
    <property type="entry name" value="ASPARAGINE SYNTHETASE (GLUTAMINE-HYDROLYZING)"/>
    <property type="match status" value="1"/>
</dbReference>
<feature type="binding site" evidence="9">
    <location>
        <position position="290"/>
    </location>
    <ligand>
        <name>ATP</name>
        <dbReference type="ChEBI" id="CHEBI:30616"/>
    </ligand>
</feature>
<feature type="binding site" evidence="9">
    <location>
        <position position="100"/>
    </location>
    <ligand>
        <name>L-glutamine</name>
        <dbReference type="ChEBI" id="CHEBI:58359"/>
    </ligand>
</feature>
<evidence type="ECO:0000256" key="3">
    <source>
        <dbReference type="ARBA" id="ARBA00012737"/>
    </source>
</evidence>
<dbReference type="CDD" id="cd00712">
    <property type="entry name" value="AsnB"/>
    <property type="match status" value="1"/>
</dbReference>
<dbReference type="PIRSF" id="PIRSF001589">
    <property type="entry name" value="Asn_synthetase_glu-h"/>
    <property type="match status" value="1"/>
</dbReference>
<organism evidence="12 13">
    <name type="scientific">candidate division KSB3 bacterium</name>
    <dbReference type="NCBI Taxonomy" id="2044937"/>
    <lineage>
        <taxon>Bacteria</taxon>
        <taxon>candidate division KSB3</taxon>
    </lineage>
</organism>
<evidence type="ECO:0000313" key="13">
    <source>
        <dbReference type="Proteomes" id="UP000649604"/>
    </source>
</evidence>
<dbReference type="Proteomes" id="UP000649604">
    <property type="component" value="Unassembled WGS sequence"/>
</dbReference>
<dbReference type="EC" id="6.3.5.4" evidence="3"/>
<dbReference type="EMBL" id="WJJP01000178">
    <property type="protein sequence ID" value="MBD3324072.1"/>
    <property type="molecule type" value="Genomic_DNA"/>
</dbReference>
<evidence type="ECO:0000256" key="2">
    <source>
        <dbReference type="ARBA" id="ARBA00005752"/>
    </source>
</evidence>
<dbReference type="AlphaFoldDB" id="A0A9D5Q5B9"/>
<keyword evidence="4 9" id="KW-0547">Nucleotide-binding</keyword>
<protein>
    <recommendedName>
        <fullName evidence="3">asparagine synthase (glutamine-hydrolyzing)</fullName>
        <ecNumber evidence="3">6.3.5.4</ecNumber>
    </recommendedName>
</protein>
<feature type="domain" description="Glutamine amidotransferase type-2" evidence="11">
    <location>
        <begin position="2"/>
        <end position="213"/>
    </location>
</feature>
<dbReference type="GO" id="GO:0004066">
    <property type="term" value="F:asparagine synthase (glutamine-hydrolyzing) activity"/>
    <property type="evidence" value="ECO:0007669"/>
    <property type="project" value="UniProtKB-EC"/>
</dbReference>
<comment type="caution">
    <text evidence="12">The sequence shown here is derived from an EMBL/GenBank/DDBJ whole genome shotgun (WGS) entry which is preliminary data.</text>
</comment>
<keyword evidence="6 8" id="KW-0315">Glutamine amidotransferase</keyword>
<dbReference type="GO" id="GO:0006529">
    <property type="term" value="P:asparagine biosynthetic process"/>
    <property type="evidence" value="ECO:0007669"/>
    <property type="project" value="UniProtKB-KW"/>
</dbReference>
<evidence type="ECO:0000256" key="9">
    <source>
        <dbReference type="PIRSR" id="PIRSR001589-2"/>
    </source>
</evidence>
<dbReference type="Gene3D" id="3.40.50.620">
    <property type="entry name" value="HUPs"/>
    <property type="match status" value="1"/>
</dbReference>
<evidence type="ECO:0000256" key="7">
    <source>
        <dbReference type="ARBA" id="ARBA00048741"/>
    </source>
</evidence>
<comment type="catalytic activity">
    <reaction evidence="7">
        <text>L-aspartate + L-glutamine + ATP + H2O = L-asparagine + L-glutamate + AMP + diphosphate + H(+)</text>
        <dbReference type="Rhea" id="RHEA:12228"/>
        <dbReference type="ChEBI" id="CHEBI:15377"/>
        <dbReference type="ChEBI" id="CHEBI:15378"/>
        <dbReference type="ChEBI" id="CHEBI:29985"/>
        <dbReference type="ChEBI" id="CHEBI:29991"/>
        <dbReference type="ChEBI" id="CHEBI:30616"/>
        <dbReference type="ChEBI" id="CHEBI:33019"/>
        <dbReference type="ChEBI" id="CHEBI:58048"/>
        <dbReference type="ChEBI" id="CHEBI:58359"/>
        <dbReference type="ChEBI" id="CHEBI:456215"/>
        <dbReference type="EC" id="6.3.5.4"/>
    </reaction>
</comment>
<dbReference type="Pfam" id="PF00733">
    <property type="entry name" value="Asn_synthase"/>
    <property type="match status" value="1"/>
</dbReference>
<dbReference type="PANTHER" id="PTHR43284:SF1">
    <property type="entry name" value="ASPARAGINE SYNTHETASE"/>
    <property type="match status" value="1"/>
</dbReference>
<evidence type="ECO:0000256" key="5">
    <source>
        <dbReference type="ARBA" id="ARBA00022840"/>
    </source>
</evidence>
<dbReference type="NCBIfam" id="TIGR01536">
    <property type="entry name" value="asn_synth_AEB"/>
    <property type="match status" value="1"/>
</dbReference>
<feature type="site" description="Important for beta-aspartyl-AMP intermediate formation" evidence="10">
    <location>
        <position position="365"/>
    </location>
</feature>
<feature type="active site" description="For GATase activity" evidence="8">
    <location>
        <position position="2"/>
    </location>
</feature>
<gene>
    <name evidence="12" type="primary">asnB</name>
    <name evidence="12" type="ORF">GF339_05770</name>
</gene>
<dbReference type="GO" id="GO:0005524">
    <property type="term" value="F:ATP binding"/>
    <property type="evidence" value="ECO:0007669"/>
    <property type="project" value="UniProtKB-KW"/>
</dbReference>
<dbReference type="InterPro" id="IPR006426">
    <property type="entry name" value="Asn_synth_AEB"/>
</dbReference>
<evidence type="ECO:0000256" key="4">
    <source>
        <dbReference type="ARBA" id="ARBA00022741"/>
    </source>
</evidence>
<dbReference type="InterPro" id="IPR051786">
    <property type="entry name" value="ASN_synthetase/amidase"/>
</dbReference>
<dbReference type="InterPro" id="IPR014729">
    <property type="entry name" value="Rossmann-like_a/b/a_fold"/>
</dbReference>
<feature type="non-terminal residue" evidence="12">
    <location>
        <position position="425"/>
    </location>
</feature>
<sequence length="425" mass="47265">MCGITGFTDFKGLQVDRQQTLERMNAVIRHRGPDEQGTYVGECAALGSCRLSIIDLSGGRMPIHNEDHSLWIVFNGEIYNFPEIREELLGKGHRFTTRTDTEVILHLYEEEGPACVAKLNGMFALAIWDVNARTLFLARDRLGIKPLHYLAYPGGLIFASEVKAILQHPLADVRLDLEGLNKYLTYEYVPAPHSMLQGIKKLKPGEWLLHTAQSTETHCYWELSFAAHENPDIREEDYAAEILQRLQDSVRKRLLSDVPVGVLLSGGLDSSLISCLAAQASPGQIQSFSIGFEESSFDETPYAAKVAGLLGTQHHHQVVNSRNMRDLVPRLAQILDEPLADASIIPTYLLSQMTSQSVKVALGGDGADELFAGYPTYQAHALAPYYAMLPHRLRHLIASLASHLPVSHKNLSADFKIKQFLRGID</sequence>
<evidence type="ECO:0000256" key="6">
    <source>
        <dbReference type="ARBA" id="ARBA00022962"/>
    </source>
</evidence>
<dbReference type="PROSITE" id="PS51278">
    <property type="entry name" value="GATASE_TYPE_2"/>
    <property type="match status" value="1"/>
</dbReference>
<keyword evidence="8" id="KW-0061">Asparagine biosynthesis</keyword>
<keyword evidence="8" id="KW-0028">Amino-acid biosynthesis</keyword>
<feature type="binding site" evidence="9">
    <location>
        <position position="263"/>
    </location>
    <ligand>
        <name>ATP</name>
        <dbReference type="ChEBI" id="CHEBI:30616"/>
    </ligand>
</feature>
<dbReference type="InterPro" id="IPR017932">
    <property type="entry name" value="GATase_2_dom"/>
</dbReference>
<evidence type="ECO:0000313" key="12">
    <source>
        <dbReference type="EMBL" id="MBD3324072.1"/>
    </source>
</evidence>
<keyword evidence="12" id="KW-0436">Ligase</keyword>
<dbReference type="SUPFAM" id="SSF56235">
    <property type="entry name" value="N-terminal nucleophile aminohydrolases (Ntn hydrolases)"/>
    <property type="match status" value="1"/>
</dbReference>
<name>A0A9D5Q5B9_9BACT</name>
<dbReference type="InterPro" id="IPR001962">
    <property type="entry name" value="Asn_synthase"/>
</dbReference>
<reference evidence="12" key="1">
    <citation type="submission" date="2019-11" db="EMBL/GenBank/DDBJ databases">
        <title>Microbial mats filling the niche in hypersaline microbial mats.</title>
        <authorList>
            <person name="Wong H.L."/>
            <person name="Macleod F.I."/>
            <person name="White R.A. III"/>
            <person name="Burns B.P."/>
        </authorList>
    </citation>
    <scope>NUCLEOTIDE SEQUENCE</scope>
    <source>
        <strain evidence="12">Rbin_158</strain>
    </source>
</reference>
<evidence type="ECO:0000259" key="11">
    <source>
        <dbReference type="PROSITE" id="PS51278"/>
    </source>
</evidence>
<dbReference type="InterPro" id="IPR033738">
    <property type="entry name" value="AsnB_N"/>
</dbReference>